<accession>A0A7Z8Y9Y3</accession>
<dbReference type="RefSeq" id="WP_185934009.1">
    <property type="nucleotide sequence ID" value="NZ_UYIO01000001.1"/>
</dbReference>
<evidence type="ECO:0000256" key="1">
    <source>
        <dbReference type="SAM" id="SignalP"/>
    </source>
</evidence>
<dbReference type="EMBL" id="UYIO01000001">
    <property type="protein sequence ID" value="VDG76418.1"/>
    <property type="molecule type" value="Genomic_DNA"/>
</dbReference>
<evidence type="ECO:0000313" key="3">
    <source>
        <dbReference type="Proteomes" id="UP000269974"/>
    </source>
</evidence>
<protein>
    <recommendedName>
        <fullName evidence="4">Lipoprotein</fullName>
    </recommendedName>
</protein>
<dbReference type="Proteomes" id="UP000269974">
    <property type="component" value="Unassembled WGS sequence"/>
</dbReference>
<name>A0A7Z8Y9Y3_9ACTO</name>
<keyword evidence="1" id="KW-0732">Signal</keyword>
<sequence>MGRGPTVVQKLVCLVLLTSWAGVAAACGQTPEAANEKRVTQAEYFAAAQEAAKCVRENGFEATEPEFTSPPYLQISIIGNADTTEKEVEGVYKKCWEGIAGEIEDQYIRGLALTGEERDADYREFIACLEAADVTTVKVGDSEESVIKSIADNNDAAWVCYNQHLYSLWPR</sequence>
<evidence type="ECO:0008006" key="4">
    <source>
        <dbReference type="Google" id="ProtNLM"/>
    </source>
</evidence>
<reference evidence="2 3" key="1">
    <citation type="submission" date="2018-11" db="EMBL/GenBank/DDBJ databases">
        <authorList>
            <consortium name="Pathogen Informatics"/>
        </authorList>
    </citation>
    <scope>NUCLEOTIDE SEQUENCE [LARGE SCALE GENOMIC DNA]</scope>
    <source>
        <strain evidence="2 3">NCTC10327</strain>
    </source>
</reference>
<feature type="chain" id="PRO_5030789066" description="Lipoprotein" evidence="1">
    <location>
        <begin position="26"/>
        <end position="171"/>
    </location>
</feature>
<dbReference type="PROSITE" id="PS51257">
    <property type="entry name" value="PROKAR_LIPOPROTEIN"/>
    <property type="match status" value="1"/>
</dbReference>
<gene>
    <name evidence="2" type="ORF">NCTC10327_01059</name>
</gene>
<evidence type="ECO:0000313" key="2">
    <source>
        <dbReference type="EMBL" id="VDG76418.1"/>
    </source>
</evidence>
<organism evidence="2 3">
    <name type="scientific">Actinobaculum suis</name>
    <dbReference type="NCBI Taxonomy" id="1657"/>
    <lineage>
        <taxon>Bacteria</taxon>
        <taxon>Bacillati</taxon>
        <taxon>Actinomycetota</taxon>
        <taxon>Actinomycetes</taxon>
        <taxon>Actinomycetales</taxon>
        <taxon>Actinomycetaceae</taxon>
        <taxon>Actinobaculum</taxon>
    </lineage>
</organism>
<feature type="signal peptide" evidence="1">
    <location>
        <begin position="1"/>
        <end position="25"/>
    </location>
</feature>
<dbReference type="AlphaFoldDB" id="A0A7Z8Y9Y3"/>
<comment type="caution">
    <text evidence="2">The sequence shown here is derived from an EMBL/GenBank/DDBJ whole genome shotgun (WGS) entry which is preliminary data.</text>
</comment>
<proteinExistence type="predicted"/>